<dbReference type="AlphaFoldDB" id="A0A250VT39"/>
<evidence type="ECO:0000313" key="2">
    <source>
        <dbReference type="Proteomes" id="UP000217446"/>
    </source>
</evidence>
<organism evidence="1 2">
    <name type="scientific">Streptomyces olivochromogenes</name>
    <dbReference type="NCBI Taxonomy" id="1963"/>
    <lineage>
        <taxon>Bacteria</taxon>
        <taxon>Bacillati</taxon>
        <taxon>Actinomycetota</taxon>
        <taxon>Actinomycetes</taxon>
        <taxon>Kitasatosporales</taxon>
        <taxon>Streptomycetaceae</taxon>
        <taxon>Streptomyces</taxon>
    </lineage>
</organism>
<evidence type="ECO:0000313" key="1">
    <source>
        <dbReference type="EMBL" id="GAX57264.1"/>
    </source>
</evidence>
<proteinExistence type="predicted"/>
<dbReference type="EMBL" id="BDQI01000034">
    <property type="protein sequence ID" value="GAX57264.1"/>
    <property type="molecule type" value="Genomic_DNA"/>
</dbReference>
<accession>A0A250VT39</accession>
<comment type="caution">
    <text evidence="1">The sequence shown here is derived from an EMBL/GenBank/DDBJ whole genome shotgun (WGS) entry which is preliminary data.</text>
</comment>
<reference evidence="2" key="1">
    <citation type="submission" date="2017-05" db="EMBL/GenBank/DDBJ databases">
        <title>Streptomyces olivochromogenes NBRC 3561 whole genome shotgun sequence.</title>
        <authorList>
            <person name="Dohra H."/>
            <person name="Kodani S."/>
        </authorList>
    </citation>
    <scope>NUCLEOTIDE SEQUENCE [LARGE SCALE GENOMIC DNA]</scope>
    <source>
        <strain evidence="2">NBRC 3561</strain>
    </source>
</reference>
<gene>
    <name evidence="1" type="ORF">SO3561_08834</name>
</gene>
<protein>
    <submittedName>
        <fullName evidence="1">Uncharacterized protein</fullName>
    </submittedName>
</protein>
<dbReference type="Proteomes" id="UP000217446">
    <property type="component" value="Unassembled WGS sequence"/>
</dbReference>
<name>A0A250VT39_STROL</name>
<sequence>MSEPPLKKCHDCCDFTHTSYSRCDACRKKRKPQDRKRTRQIARAVFPIDLRKRVLAMVSKGRTFREIEGILGVPGPQIHSFARKNPLFRRELDDALLKGRDPKLKHGSAATYRNQGCRCPECRQAKAKAGYWARPPQTAQA</sequence>
<dbReference type="RefSeq" id="WP_159064578.1">
    <property type="nucleotide sequence ID" value="NZ_BDQI01000034.1"/>
</dbReference>
<keyword evidence="2" id="KW-1185">Reference proteome</keyword>